<evidence type="ECO:0000313" key="2">
    <source>
        <dbReference type="EMBL" id="MBF9222423.1"/>
    </source>
</evidence>
<dbReference type="EMBL" id="JADQDM010000007">
    <property type="protein sequence ID" value="MBF9222423.1"/>
    <property type="molecule type" value="Genomic_DNA"/>
</dbReference>
<accession>A0ABS0I631</accession>
<comment type="caution">
    <text evidence="2">The sequence shown here is derived from an EMBL/GenBank/DDBJ whole genome shotgun (WGS) entry which is preliminary data.</text>
</comment>
<feature type="signal peptide" evidence="1">
    <location>
        <begin position="1"/>
        <end position="21"/>
    </location>
</feature>
<evidence type="ECO:0008006" key="4">
    <source>
        <dbReference type="Google" id="ProtNLM"/>
    </source>
</evidence>
<gene>
    <name evidence="2" type="ORF">I2H31_15065</name>
</gene>
<keyword evidence="1" id="KW-0732">Signal</keyword>
<evidence type="ECO:0000313" key="3">
    <source>
        <dbReference type="Proteomes" id="UP000618931"/>
    </source>
</evidence>
<protein>
    <recommendedName>
        <fullName evidence="4">DUF3471 domain-containing protein</fullName>
    </recommendedName>
</protein>
<evidence type="ECO:0000256" key="1">
    <source>
        <dbReference type="SAM" id="SignalP"/>
    </source>
</evidence>
<proteinExistence type="predicted"/>
<sequence>MRILLCLGALPALLLPLAGRAQTSAPLPSFYNTYTYTAYTVYDTTSAEPPTRVSGVGGTLTLRADGRYEKRLSIVAAGSPHYFNQTGTYALAGDSIRFAFTDLKGADVQRGTFRFDPATQRLRITIEGYPAGNRGVYDLVAAAPKVPTKVPKPRPKAAARRK</sequence>
<organism evidence="2 3">
    <name type="scientific">Hymenobacter ruricola</name>
    <dbReference type="NCBI Taxonomy" id="2791023"/>
    <lineage>
        <taxon>Bacteria</taxon>
        <taxon>Pseudomonadati</taxon>
        <taxon>Bacteroidota</taxon>
        <taxon>Cytophagia</taxon>
        <taxon>Cytophagales</taxon>
        <taxon>Hymenobacteraceae</taxon>
        <taxon>Hymenobacter</taxon>
    </lineage>
</organism>
<reference evidence="2 3" key="1">
    <citation type="submission" date="2020-11" db="EMBL/GenBank/DDBJ databases">
        <authorList>
            <person name="Kim M.K."/>
        </authorList>
    </citation>
    <scope>NUCLEOTIDE SEQUENCE [LARGE SCALE GENOMIC DNA]</scope>
    <source>
        <strain evidence="2 3">BT662</strain>
    </source>
</reference>
<dbReference type="Proteomes" id="UP000618931">
    <property type="component" value="Unassembled WGS sequence"/>
</dbReference>
<keyword evidence="3" id="KW-1185">Reference proteome</keyword>
<name>A0ABS0I631_9BACT</name>
<feature type="chain" id="PRO_5046896551" description="DUF3471 domain-containing protein" evidence="1">
    <location>
        <begin position="22"/>
        <end position="162"/>
    </location>
</feature>
<dbReference type="RefSeq" id="WP_196293865.1">
    <property type="nucleotide sequence ID" value="NZ_JADQDM010000007.1"/>
</dbReference>